<protein>
    <submittedName>
        <fullName evidence="7">Glycine/betaine ABC transporter</fullName>
    </submittedName>
</protein>
<dbReference type="PROSITE" id="PS51257">
    <property type="entry name" value="PROKAR_LIPOPROTEIN"/>
    <property type="match status" value="1"/>
</dbReference>
<comment type="caution">
    <text evidence="7">The sequence shown here is derived from an EMBL/GenBank/DDBJ whole genome shotgun (WGS) entry which is preliminary data.</text>
</comment>
<dbReference type="EMBL" id="AVPE01000004">
    <property type="protein sequence ID" value="KGX92855.1"/>
    <property type="molecule type" value="Genomic_DNA"/>
</dbReference>
<dbReference type="InterPro" id="IPR007210">
    <property type="entry name" value="ABC_Gly_betaine_transp_sub-bd"/>
</dbReference>
<dbReference type="CDD" id="cd13639">
    <property type="entry name" value="PBP2_OpuAC_like"/>
    <property type="match status" value="1"/>
</dbReference>
<dbReference type="Pfam" id="PF04069">
    <property type="entry name" value="OpuAC"/>
    <property type="match status" value="1"/>
</dbReference>
<keyword evidence="8" id="KW-1185">Reference proteome</keyword>
<keyword evidence="5" id="KW-0732">Signal</keyword>
<dbReference type="PANTHER" id="PTHR47737:SF1">
    <property type="entry name" value="GLYCINE BETAINE_PROLINE BETAINE TRANSPORT SYSTEM PERMEASE PROTEIN PROW"/>
    <property type="match status" value="1"/>
</dbReference>
<dbReference type="AlphaFoldDB" id="A0A0A5GNV9"/>
<dbReference type="RefSeq" id="WP_026799924.1">
    <property type="nucleotide sequence ID" value="NZ_AULI01000006.1"/>
</dbReference>
<evidence type="ECO:0000313" key="8">
    <source>
        <dbReference type="Proteomes" id="UP000030528"/>
    </source>
</evidence>
<keyword evidence="3" id="KW-1003">Cell membrane</keyword>
<dbReference type="GO" id="GO:0005275">
    <property type="term" value="F:amine transmembrane transporter activity"/>
    <property type="evidence" value="ECO:0007669"/>
    <property type="project" value="TreeGrafter"/>
</dbReference>
<accession>A0A0A5GNV9</accession>
<reference evidence="7 8" key="1">
    <citation type="submission" date="2013-08" db="EMBL/GenBank/DDBJ databases">
        <authorList>
            <person name="Huang J."/>
            <person name="Wang G."/>
        </authorList>
    </citation>
    <scope>NUCLEOTIDE SEQUENCE [LARGE SCALE GENOMIC DNA]</scope>
    <source>
        <strain evidence="7 8">JSM 076056</strain>
    </source>
</reference>
<evidence type="ECO:0000313" key="7">
    <source>
        <dbReference type="EMBL" id="KGX92855.1"/>
    </source>
</evidence>
<name>A0A0A5GNV9_9BACI</name>
<dbReference type="SUPFAM" id="SSF53850">
    <property type="entry name" value="Periplasmic binding protein-like II"/>
    <property type="match status" value="1"/>
</dbReference>
<dbReference type="Gene3D" id="3.10.105.10">
    <property type="entry name" value="Dipeptide-binding Protein, Domain 3"/>
    <property type="match status" value="2"/>
</dbReference>
<organism evidence="7 8">
    <name type="scientific">Pontibacillus halophilus JSM 076056 = DSM 19796</name>
    <dbReference type="NCBI Taxonomy" id="1385510"/>
    <lineage>
        <taxon>Bacteria</taxon>
        <taxon>Bacillati</taxon>
        <taxon>Bacillota</taxon>
        <taxon>Bacilli</taxon>
        <taxon>Bacillales</taxon>
        <taxon>Bacillaceae</taxon>
        <taxon>Pontibacillus</taxon>
    </lineage>
</organism>
<dbReference type="Proteomes" id="UP000030528">
    <property type="component" value="Unassembled WGS sequence"/>
</dbReference>
<dbReference type="GO" id="GO:0031460">
    <property type="term" value="P:glycine betaine transport"/>
    <property type="evidence" value="ECO:0007669"/>
    <property type="project" value="TreeGrafter"/>
</dbReference>
<feature type="chain" id="PRO_5039229134" evidence="5">
    <location>
        <begin position="23"/>
        <end position="298"/>
    </location>
</feature>
<evidence type="ECO:0000259" key="6">
    <source>
        <dbReference type="Pfam" id="PF04069"/>
    </source>
</evidence>
<evidence type="ECO:0000256" key="2">
    <source>
        <dbReference type="ARBA" id="ARBA00022448"/>
    </source>
</evidence>
<evidence type="ECO:0000256" key="4">
    <source>
        <dbReference type="ARBA" id="ARBA00023136"/>
    </source>
</evidence>
<dbReference type="STRING" id="1385510.GCA_000425205_01482"/>
<dbReference type="eggNOG" id="COG2113">
    <property type="taxonomic scope" value="Bacteria"/>
</dbReference>
<sequence length="298" mass="33854">MKSKFWGLGVLMGLLLLLTACGGNEEDASSSDEGESTEDKGSIEIGLNPWAENIAVSNMWEQILEEKGYDITLNNVDKGALYEAMASQSVDVALEVWLPNTDKPFYDRYKDEINWHEEWYQGTTLGLAVPSYMDIESIEELNEYEDKMDGEIVGIDPGASLMSLTDDVVKEYDLNYDVLSSSDVSMTTELKTAYKNEEPIVVTLWKPHHVFADLDMKFLEDPKNVYGDEENISFMSRKGFPEDHPEVLEWLQNWEMTNDQLGELMATIVENDNDAAKGAEIWLEDNQELVDEWVTSEE</sequence>
<proteinExistence type="predicted"/>
<feature type="signal peptide" evidence="5">
    <location>
        <begin position="1"/>
        <end position="22"/>
    </location>
</feature>
<keyword evidence="4" id="KW-0472">Membrane</keyword>
<dbReference type="PANTHER" id="PTHR47737">
    <property type="entry name" value="GLYCINE BETAINE/PROLINE BETAINE TRANSPORT SYSTEM PERMEASE PROTEIN PROW"/>
    <property type="match status" value="1"/>
</dbReference>
<dbReference type="GO" id="GO:0015226">
    <property type="term" value="F:carnitine transmembrane transporter activity"/>
    <property type="evidence" value="ECO:0007669"/>
    <property type="project" value="TreeGrafter"/>
</dbReference>
<gene>
    <name evidence="7" type="ORF">N781_13250</name>
</gene>
<keyword evidence="2" id="KW-0813">Transport</keyword>
<evidence type="ECO:0000256" key="5">
    <source>
        <dbReference type="SAM" id="SignalP"/>
    </source>
</evidence>
<dbReference type="Gene3D" id="3.40.190.100">
    <property type="entry name" value="Glycine betaine-binding periplasmic protein, domain 2"/>
    <property type="match status" value="1"/>
</dbReference>
<feature type="domain" description="ABC-type glycine betaine transport system substrate-binding" evidence="6">
    <location>
        <begin position="42"/>
        <end position="284"/>
    </location>
</feature>
<evidence type="ECO:0000256" key="1">
    <source>
        <dbReference type="ARBA" id="ARBA00004236"/>
    </source>
</evidence>
<evidence type="ECO:0000256" key="3">
    <source>
        <dbReference type="ARBA" id="ARBA00022475"/>
    </source>
</evidence>
<dbReference type="GO" id="GO:0043190">
    <property type="term" value="C:ATP-binding cassette (ABC) transporter complex"/>
    <property type="evidence" value="ECO:0007669"/>
    <property type="project" value="InterPro"/>
</dbReference>
<comment type="subcellular location">
    <subcellularLocation>
        <location evidence="1">Cell membrane</location>
    </subcellularLocation>
</comment>
<dbReference type="GO" id="GO:0015871">
    <property type="term" value="P:choline transport"/>
    <property type="evidence" value="ECO:0007669"/>
    <property type="project" value="TreeGrafter"/>
</dbReference>